<organism evidence="2 3">
    <name type="scientific">Thecamonas trahens ATCC 50062</name>
    <dbReference type="NCBI Taxonomy" id="461836"/>
    <lineage>
        <taxon>Eukaryota</taxon>
        <taxon>Apusozoa</taxon>
        <taxon>Apusomonadida</taxon>
        <taxon>Apusomonadidae</taxon>
        <taxon>Thecamonas</taxon>
    </lineage>
</organism>
<dbReference type="RefSeq" id="XP_013758088.1">
    <property type="nucleotide sequence ID" value="XM_013902634.1"/>
</dbReference>
<keyword evidence="1" id="KW-0732">Signal</keyword>
<evidence type="ECO:0000313" key="2">
    <source>
        <dbReference type="EMBL" id="KNC49055.1"/>
    </source>
</evidence>
<protein>
    <submittedName>
        <fullName evidence="2">Uncharacterized protein</fullName>
    </submittedName>
</protein>
<keyword evidence="3" id="KW-1185">Reference proteome</keyword>
<proteinExistence type="predicted"/>
<feature type="chain" id="PRO_5005537247" evidence="1">
    <location>
        <begin position="20"/>
        <end position="203"/>
    </location>
</feature>
<accession>A0A0L0D9Y1</accession>
<dbReference type="GeneID" id="25564518"/>
<name>A0A0L0D9Y1_THETB</name>
<dbReference type="EMBL" id="GL349453">
    <property type="protein sequence ID" value="KNC49055.1"/>
    <property type="molecule type" value="Genomic_DNA"/>
</dbReference>
<evidence type="ECO:0000256" key="1">
    <source>
        <dbReference type="SAM" id="SignalP"/>
    </source>
</evidence>
<evidence type="ECO:0000313" key="3">
    <source>
        <dbReference type="Proteomes" id="UP000054408"/>
    </source>
</evidence>
<feature type="signal peptide" evidence="1">
    <location>
        <begin position="1"/>
        <end position="19"/>
    </location>
</feature>
<reference evidence="2 3" key="1">
    <citation type="submission" date="2010-05" db="EMBL/GenBank/DDBJ databases">
        <title>The Genome Sequence of Thecamonas trahens ATCC 50062.</title>
        <authorList>
            <consortium name="The Broad Institute Genome Sequencing Platform"/>
            <person name="Russ C."/>
            <person name="Cuomo C."/>
            <person name="Shea T."/>
            <person name="Young S.K."/>
            <person name="Zeng Q."/>
            <person name="Koehrsen M."/>
            <person name="Haas B."/>
            <person name="Borodovsky M."/>
            <person name="Guigo R."/>
            <person name="Alvarado L."/>
            <person name="Berlin A."/>
            <person name="Bochicchio J."/>
            <person name="Borenstein D."/>
            <person name="Chapman S."/>
            <person name="Chen Z."/>
            <person name="Freedman E."/>
            <person name="Gellesch M."/>
            <person name="Goldberg J."/>
            <person name="Griggs A."/>
            <person name="Gujja S."/>
            <person name="Heilman E."/>
            <person name="Heiman D."/>
            <person name="Hepburn T."/>
            <person name="Howarth C."/>
            <person name="Jen D."/>
            <person name="Larson L."/>
            <person name="Mehta T."/>
            <person name="Park D."/>
            <person name="Pearson M."/>
            <person name="Roberts A."/>
            <person name="Saif S."/>
            <person name="Shenoy N."/>
            <person name="Sisk P."/>
            <person name="Stolte C."/>
            <person name="Sykes S."/>
            <person name="Thomson T."/>
            <person name="Walk T."/>
            <person name="White J."/>
            <person name="Yandava C."/>
            <person name="Burger G."/>
            <person name="Gray M.W."/>
            <person name="Holland P.W.H."/>
            <person name="King N."/>
            <person name="Lang F.B.F."/>
            <person name="Roger A.J."/>
            <person name="Ruiz-Trillo I."/>
            <person name="Lander E."/>
            <person name="Nusbaum C."/>
        </authorList>
    </citation>
    <scope>NUCLEOTIDE SEQUENCE [LARGE SCALE GENOMIC DNA]</scope>
    <source>
        <strain evidence="2 3">ATCC 50062</strain>
    </source>
</reference>
<dbReference type="Proteomes" id="UP000054408">
    <property type="component" value="Unassembled WGS sequence"/>
</dbReference>
<gene>
    <name evidence="2" type="ORF">AMSG_05014</name>
</gene>
<sequence length="203" mass="19988">MWTLVVAIVVAAVVPAAVAAEWQVETVYSGAGCTVSGNTTALGITAAYTSNCVGATCSQIGTSGRYYQRVCTATEPTTTGFDNVMRFWSSSPTCAGNPTSMIATMSTCAYNNDGTSNSLALGSSTVSAIECTDAACGTCSGAATIYPRTTCGAVTNSGNTVGHGFANAQPGSSGSTSAAASSAPLAEAIVVVATVGAAIAALF</sequence>
<dbReference type="AlphaFoldDB" id="A0A0L0D9Y1"/>